<dbReference type="InterPro" id="IPR036388">
    <property type="entry name" value="WH-like_DNA-bd_sf"/>
</dbReference>
<dbReference type="Gene3D" id="1.10.10.10">
    <property type="entry name" value="Winged helix-like DNA-binding domain superfamily/Winged helix DNA-binding domain"/>
    <property type="match status" value="1"/>
</dbReference>
<name>A0AAJ2NQZ0_ALKPS</name>
<evidence type="ECO:0000256" key="6">
    <source>
        <dbReference type="ARBA" id="ARBA00023163"/>
    </source>
</evidence>
<evidence type="ECO:0000256" key="2">
    <source>
        <dbReference type="ARBA" id="ARBA00022553"/>
    </source>
</evidence>
<evidence type="ECO:0000256" key="3">
    <source>
        <dbReference type="ARBA" id="ARBA00023012"/>
    </source>
</evidence>
<dbReference type="SUPFAM" id="SSF46894">
    <property type="entry name" value="C-terminal effector domain of the bipartite response regulators"/>
    <property type="match status" value="1"/>
</dbReference>
<evidence type="ECO:0000256" key="1">
    <source>
        <dbReference type="ARBA" id="ARBA00004496"/>
    </source>
</evidence>
<proteinExistence type="predicted"/>
<dbReference type="Pfam" id="PF00486">
    <property type="entry name" value="Trans_reg_C"/>
    <property type="match status" value="1"/>
</dbReference>
<evidence type="ECO:0000259" key="10">
    <source>
        <dbReference type="PROSITE" id="PS51755"/>
    </source>
</evidence>
<dbReference type="AlphaFoldDB" id="A0AAJ2NQZ0"/>
<dbReference type="PROSITE" id="PS51755">
    <property type="entry name" value="OMPR_PHOB"/>
    <property type="match status" value="1"/>
</dbReference>
<dbReference type="GO" id="GO:0000156">
    <property type="term" value="F:phosphorelay response regulator activity"/>
    <property type="evidence" value="ECO:0007669"/>
    <property type="project" value="TreeGrafter"/>
</dbReference>
<dbReference type="PANTHER" id="PTHR48111:SF22">
    <property type="entry name" value="REGULATOR OF RPOS"/>
    <property type="match status" value="1"/>
</dbReference>
<evidence type="ECO:0000256" key="7">
    <source>
        <dbReference type="PROSITE-ProRule" id="PRU00169"/>
    </source>
</evidence>
<keyword evidence="4" id="KW-0805">Transcription regulation</keyword>
<dbReference type="Proteomes" id="UP001285636">
    <property type="component" value="Unassembled WGS sequence"/>
</dbReference>
<evidence type="ECO:0000256" key="5">
    <source>
        <dbReference type="ARBA" id="ARBA00023125"/>
    </source>
</evidence>
<dbReference type="InterPro" id="IPR001789">
    <property type="entry name" value="Sig_transdc_resp-reg_receiver"/>
</dbReference>
<accession>A0AAJ2NQZ0</accession>
<dbReference type="InterPro" id="IPR011006">
    <property type="entry name" value="CheY-like_superfamily"/>
</dbReference>
<dbReference type="PROSITE" id="PS50110">
    <property type="entry name" value="RESPONSE_REGULATORY"/>
    <property type="match status" value="1"/>
</dbReference>
<protein>
    <submittedName>
        <fullName evidence="11">Response regulator transcription factor</fullName>
    </submittedName>
</protein>
<dbReference type="GO" id="GO:0000976">
    <property type="term" value="F:transcription cis-regulatory region binding"/>
    <property type="evidence" value="ECO:0007669"/>
    <property type="project" value="TreeGrafter"/>
</dbReference>
<organism evidence="11 12">
    <name type="scientific">Alkalihalophilus pseudofirmus</name>
    <name type="common">Bacillus pseudofirmus</name>
    <dbReference type="NCBI Taxonomy" id="79885"/>
    <lineage>
        <taxon>Bacteria</taxon>
        <taxon>Bacillati</taxon>
        <taxon>Bacillota</taxon>
        <taxon>Bacilli</taxon>
        <taxon>Bacillales</taxon>
        <taxon>Bacillaceae</taxon>
        <taxon>Alkalihalophilus</taxon>
    </lineage>
</organism>
<reference evidence="11" key="1">
    <citation type="submission" date="2023-10" db="EMBL/GenBank/DDBJ databases">
        <title>Screening of Alkalihalophilus pseudofirmusBZ-TG-HK211 and Its Alleviation of Salt Stress on Rapeseed Growth.</title>
        <authorList>
            <person name="Zhao B."/>
            <person name="Guo T."/>
        </authorList>
    </citation>
    <scope>NUCLEOTIDE SEQUENCE</scope>
    <source>
        <strain evidence="11">BZ-TG-HK211</strain>
    </source>
</reference>
<dbReference type="Gene3D" id="3.40.50.2300">
    <property type="match status" value="1"/>
</dbReference>
<evidence type="ECO:0000313" key="12">
    <source>
        <dbReference type="Proteomes" id="UP001285636"/>
    </source>
</evidence>
<dbReference type="InterPro" id="IPR016032">
    <property type="entry name" value="Sig_transdc_resp-reg_C-effctor"/>
</dbReference>
<dbReference type="GO" id="GO:0005829">
    <property type="term" value="C:cytosol"/>
    <property type="evidence" value="ECO:0007669"/>
    <property type="project" value="TreeGrafter"/>
</dbReference>
<gene>
    <name evidence="11" type="ORF">RYX45_16770</name>
</gene>
<keyword evidence="5 8" id="KW-0238">DNA-binding</keyword>
<dbReference type="InterPro" id="IPR039420">
    <property type="entry name" value="WalR-like"/>
</dbReference>
<evidence type="ECO:0000313" key="11">
    <source>
        <dbReference type="EMBL" id="MDV2886848.1"/>
    </source>
</evidence>
<keyword evidence="2 7" id="KW-0597">Phosphoprotein</keyword>
<dbReference type="FunFam" id="1.10.10.10:FF:000005">
    <property type="entry name" value="Two-component system response regulator"/>
    <property type="match status" value="1"/>
</dbReference>
<keyword evidence="6" id="KW-0804">Transcription</keyword>
<dbReference type="PANTHER" id="PTHR48111">
    <property type="entry name" value="REGULATOR OF RPOS"/>
    <property type="match status" value="1"/>
</dbReference>
<comment type="subcellular location">
    <subcellularLocation>
        <location evidence="1">Cytoplasm</location>
    </subcellularLocation>
</comment>
<evidence type="ECO:0000256" key="8">
    <source>
        <dbReference type="PROSITE-ProRule" id="PRU01091"/>
    </source>
</evidence>
<dbReference type="GO" id="GO:0006355">
    <property type="term" value="P:regulation of DNA-templated transcription"/>
    <property type="evidence" value="ECO:0007669"/>
    <property type="project" value="InterPro"/>
</dbReference>
<dbReference type="SMART" id="SM00448">
    <property type="entry name" value="REC"/>
    <property type="match status" value="1"/>
</dbReference>
<dbReference type="Pfam" id="PF00072">
    <property type="entry name" value="Response_reg"/>
    <property type="match status" value="1"/>
</dbReference>
<dbReference type="CDD" id="cd17574">
    <property type="entry name" value="REC_OmpR"/>
    <property type="match status" value="1"/>
</dbReference>
<dbReference type="GO" id="GO:0032993">
    <property type="term" value="C:protein-DNA complex"/>
    <property type="evidence" value="ECO:0007669"/>
    <property type="project" value="TreeGrafter"/>
</dbReference>
<feature type="DNA-binding region" description="OmpR/PhoB-type" evidence="8">
    <location>
        <begin position="132"/>
        <end position="230"/>
    </location>
</feature>
<sequence length="233" mass="26600">MNNAQILIVEDEANIARVIELELEHEGYETEIAADGLSALEQIEQGGWSLILLDVMLPRLSGMEVLRRIRKEGNTTPVIMLTARDTIVDKVMGLDQGANDYVTKPFEIEELLARIRACLRTQLSTSGTQIDEGDLTLADLYVNERTREIKRGETTIELTPREFDLLVYLLSHTQQVMTREQILEHVWGFDYFGDTNVVDVYIRYIRQKLDKPFDAPLIHTVRGVGYVMKESTT</sequence>
<dbReference type="InterPro" id="IPR001867">
    <property type="entry name" value="OmpR/PhoB-type_DNA-bd"/>
</dbReference>
<feature type="modified residue" description="4-aspartylphosphate" evidence="7">
    <location>
        <position position="54"/>
    </location>
</feature>
<evidence type="ECO:0000259" key="9">
    <source>
        <dbReference type="PROSITE" id="PS50110"/>
    </source>
</evidence>
<evidence type="ECO:0000256" key="4">
    <source>
        <dbReference type="ARBA" id="ARBA00023015"/>
    </source>
</evidence>
<comment type="caution">
    <text evidence="11">The sequence shown here is derived from an EMBL/GenBank/DDBJ whole genome shotgun (WGS) entry which is preliminary data.</text>
</comment>
<dbReference type="RefSeq" id="WP_289235853.1">
    <property type="nucleotide sequence ID" value="NZ_CP117835.1"/>
</dbReference>
<dbReference type="CDD" id="cd00383">
    <property type="entry name" value="trans_reg_C"/>
    <property type="match status" value="1"/>
</dbReference>
<keyword evidence="3" id="KW-0902">Two-component regulatory system</keyword>
<dbReference type="SMART" id="SM00862">
    <property type="entry name" value="Trans_reg_C"/>
    <property type="match status" value="1"/>
</dbReference>
<feature type="domain" description="OmpR/PhoB-type" evidence="10">
    <location>
        <begin position="132"/>
        <end position="230"/>
    </location>
</feature>
<dbReference type="SUPFAM" id="SSF52172">
    <property type="entry name" value="CheY-like"/>
    <property type="match status" value="1"/>
</dbReference>
<dbReference type="FunFam" id="3.40.50.2300:FF:000001">
    <property type="entry name" value="DNA-binding response regulator PhoB"/>
    <property type="match status" value="1"/>
</dbReference>
<feature type="domain" description="Response regulatory" evidence="9">
    <location>
        <begin position="5"/>
        <end position="119"/>
    </location>
</feature>
<dbReference type="Gene3D" id="6.10.250.690">
    <property type="match status" value="1"/>
</dbReference>
<dbReference type="EMBL" id="JAWJAY010000005">
    <property type="protein sequence ID" value="MDV2886848.1"/>
    <property type="molecule type" value="Genomic_DNA"/>
</dbReference>